<name>A0AAV2DRB6_9ROSI</name>
<feature type="domain" description="RNase H type-1" evidence="1">
    <location>
        <begin position="4"/>
        <end position="68"/>
    </location>
</feature>
<dbReference type="EMBL" id="OZ034816">
    <property type="protein sequence ID" value="CAL1376085.1"/>
    <property type="molecule type" value="Genomic_DNA"/>
</dbReference>
<evidence type="ECO:0000313" key="3">
    <source>
        <dbReference type="Proteomes" id="UP001497516"/>
    </source>
</evidence>
<evidence type="ECO:0000259" key="1">
    <source>
        <dbReference type="Pfam" id="PF13456"/>
    </source>
</evidence>
<accession>A0AAV2DRB6</accession>
<evidence type="ECO:0000313" key="2">
    <source>
        <dbReference type="EMBL" id="CAL1376085.1"/>
    </source>
</evidence>
<protein>
    <recommendedName>
        <fullName evidence="1">RNase H type-1 domain-containing protein</fullName>
    </recommendedName>
</protein>
<organism evidence="2 3">
    <name type="scientific">Linum trigynum</name>
    <dbReference type="NCBI Taxonomy" id="586398"/>
    <lineage>
        <taxon>Eukaryota</taxon>
        <taxon>Viridiplantae</taxon>
        <taxon>Streptophyta</taxon>
        <taxon>Embryophyta</taxon>
        <taxon>Tracheophyta</taxon>
        <taxon>Spermatophyta</taxon>
        <taxon>Magnoliopsida</taxon>
        <taxon>eudicotyledons</taxon>
        <taxon>Gunneridae</taxon>
        <taxon>Pentapetalae</taxon>
        <taxon>rosids</taxon>
        <taxon>fabids</taxon>
        <taxon>Malpighiales</taxon>
        <taxon>Linaceae</taxon>
        <taxon>Linum</taxon>
    </lineage>
</organism>
<keyword evidence="3" id="KW-1185">Reference proteome</keyword>
<dbReference type="GO" id="GO:0004523">
    <property type="term" value="F:RNA-DNA hybrid ribonuclease activity"/>
    <property type="evidence" value="ECO:0007669"/>
    <property type="project" value="InterPro"/>
</dbReference>
<dbReference type="Pfam" id="PF13456">
    <property type="entry name" value="RVT_3"/>
    <property type="match status" value="1"/>
</dbReference>
<reference evidence="2 3" key="1">
    <citation type="submission" date="2024-04" db="EMBL/GenBank/DDBJ databases">
        <authorList>
            <person name="Fracassetti M."/>
        </authorList>
    </citation>
    <scope>NUCLEOTIDE SEQUENCE [LARGE SCALE GENOMIC DNA]</scope>
</reference>
<dbReference type="AlphaFoldDB" id="A0AAV2DRB6"/>
<dbReference type="GO" id="GO:0003676">
    <property type="term" value="F:nucleic acid binding"/>
    <property type="evidence" value="ECO:0007669"/>
    <property type="project" value="InterPro"/>
</dbReference>
<dbReference type="Proteomes" id="UP001497516">
    <property type="component" value="Chromosome 3"/>
</dbReference>
<proteinExistence type="predicted"/>
<gene>
    <name evidence="2" type="ORF">LTRI10_LOCUS17838</name>
</gene>
<dbReference type="InterPro" id="IPR002156">
    <property type="entry name" value="RNaseH_domain"/>
</dbReference>
<sequence length="93" mass="10659">MYSCIMRGWESMLIVGDAKVVIDKVNAQEVMDAKGGAILREVRAFRQMFPGFRVQFVGRQNNRVPHLVTRKVVVLSASVVLHFDFCAWLRSKF</sequence>